<evidence type="ECO:0008006" key="10">
    <source>
        <dbReference type="Google" id="ProtNLM"/>
    </source>
</evidence>
<dbReference type="InterPro" id="IPR013762">
    <property type="entry name" value="Integrase-like_cat_sf"/>
</dbReference>
<dbReference type="InterPro" id="IPR010998">
    <property type="entry name" value="Integrase_recombinase_N"/>
</dbReference>
<evidence type="ECO:0000259" key="6">
    <source>
        <dbReference type="PROSITE" id="PS51898"/>
    </source>
</evidence>
<dbReference type="InterPro" id="IPR011010">
    <property type="entry name" value="DNA_brk_join_enz"/>
</dbReference>
<sequence length="388" mass="43422">MRLTRSGVTNLTLAPGRPYQIFWDEALRGFGVRVNPTGKVWVVQYRIDGKSRRETIGRVDTVPLDLAREEARKTLARVQLGENPREERARAKAQRALVLEAVIERYLQQAKTRLKSRSLQEVERHLRKHWRPLHETPLSALDRRVLALRLEEIARDSGPIASNRARAALSALLSYALSMGLLETNPLVGTFKAGEEIRRDHVLTDQELQAVWTSSENSDYGRAVKLLTLTGQRREEVGSMRWAELDLPNALWTIPSARTKNGLTHEVPLSSLAVKLLSNTPQLVGRDLVFGAGAGGYSGWSKAKRDLDERIARSAALRPWRLHDLRRTVATGMANLGVQPHVVEAVLNHISGTRGGVAGIYNRATYREEKTRALEVWSEHVSKLTNGG</sequence>
<dbReference type="GO" id="GO:0003677">
    <property type="term" value="F:DNA binding"/>
    <property type="evidence" value="ECO:0007669"/>
    <property type="project" value="UniProtKB-UniRule"/>
</dbReference>
<dbReference type="InterPro" id="IPR025166">
    <property type="entry name" value="Integrase_DNA_bind_dom"/>
</dbReference>
<evidence type="ECO:0000259" key="7">
    <source>
        <dbReference type="PROSITE" id="PS51900"/>
    </source>
</evidence>
<dbReference type="AlphaFoldDB" id="A0A327L576"/>
<dbReference type="Gene3D" id="1.10.443.10">
    <property type="entry name" value="Intergrase catalytic core"/>
    <property type="match status" value="1"/>
</dbReference>
<evidence type="ECO:0000256" key="5">
    <source>
        <dbReference type="PROSITE-ProRule" id="PRU01248"/>
    </source>
</evidence>
<dbReference type="Gene3D" id="3.30.160.390">
    <property type="entry name" value="Integrase, DNA-binding domain"/>
    <property type="match status" value="1"/>
</dbReference>
<dbReference type="InterPro" id="IPR002104">
    <property type="entry name" value="Integrase_catalytic"/>
</dbReference>
<accession>A0A327L576</accession>
<reference evidence="8 9" key="1">
    <citation type="submission" date="2017-07" db="EMBL/GenBank/DDBJ databases">
        <title>Draft Genome Sequences of Select Purple Nonsulfur Bacteria.</title>
        <authorList>
            <person name="Lasarre B."/>
            <person name="Mckinlay J.B."/>
        </authorList>
    </citation>
    <scope>NUCLEOTIDE SEQUENCE [LARGE SCALE GENOMIC DNA]</scope>
    <source>
        <strain evidence="8 9">DSM 5909</strain>
    </source>
</reference>
<name>A0A327L576_9BRAD</name>
<dbReference type="SUPFAM" id="SSF56349">
    <property type="entry name" value="DNA breaking-rejoining enzymes"/>
    <property type="match status" value="1"/>
</dbReference>
<keyword evidence="4" id="KW-0233">DNA recombination</keyword>
<protein>
    <recommendedName>
        <fullName evidence="10">Integrase</fullName>
    </recommendedName>
</protein>
<feature type="domain" description="Core-binding (CB)" evidence="7">
    <location>
        <begin position="97"/>
        <end position="177"/>
    </location>
</feature>
<dbReference type="InterPro" id="IPR044068">
    <property type="entry name" value="CB"/>
</dbReference>
<comment type="caution">
    <text evidence="8">The sequence shown here is derived from an EMBL/GenBank/DDBJ whole genome shotgun (WGS) entry which is preliminary data.</text>
</comment>
<dbReference type="Proteomes" id="UP000249130">
    <property type="component" value="Unassembled WGS sequence"/>
</dbReference>
<dbReference type="PANTHER" id="PTHR30629:SF2">
    <property type="entry name" value="PROPHAGE INTEGRASE INTS-RELATED"/>
    <property type="match status" value="1"/>
</dbReference>
<proteinExistence type="inferred from homology"/>
<dbReference type="EMBL" id="NPEX01000018">
    <property type="protein sequence ID" value="RAI45334.1"/>
    <property type="molecule type" value="Genomic_DNA"/>
</dbReference>
<keyword evidence="3 5" id="KW-0238">DNA-binding</keyword>
<dbReference type="GO" id="GO:0015074">
    <property type="term" value="P:DNA integration"/>
    <property type="evidence" value="ECO:0007669"/>
    <property type="project" value="UniProtKB-KW"/>
</dbReference>
<evidence type="ECO:0000256" key="1">
    <source>
        <dbReference type="ARBA" id="ARBA00008857"/>
    </source>
</evidence>
<evidence type="ECO:0000256" key="2">
    <source>
        <dbReference type="ARBA" id="ARBA00022908"/>
    </source>
</evidence>
<dbReference type="InterPro" id="IPR038488">
    <property type="entry name" value="Integrase_DNA-bd_sf"/>
</dbReference>
<evidence type="ECO:0000313" key="8">
    <source>
        <dbReference type="EMBL" id="RAI45334.1"/>
    </source>
</evidence>
<organism evidence="8 9">
    <name type="scientific">Rhodoplanes roseus</name>
    <dbReference type="NCBI Taxonomy" id="29409"/>
    <lineage>
        <taxon>Bacteria</taxon>
        <taxon>Pseudomonadati</taxon>
        <taxon>Pseudomonadota</taxon>
        <taxon>Alphaproteobacteria</taxon>
        <taxon>Hyphomicrobiales</taxon>
        <taxon>Nitrobacteraceae</taxon>
        <taxon>Rhodoplanes</taxon>
    </lineage>
</organism>
<dbReference type="Gene3D" id="1.10.150.130">
    <property type="match status" value="1"/>
</dbReference>
<dbReference type="CDD" id="cd00801">
    <property type="entry name" value="INT_P4_C"/>
    <property type="match status" value="1"/>
</dbReference>
<keyword evidence="2" id="KW-0229">DNA integration</keyword>
<dbReference type="InterPro" id="IPR050808">
    <property type="entry name" value="Phage_Integrase"/>
</dbReference>
<gene>
    <name evidence="8" type="ORF">CH341_04470</name>
</gene>
<evidence type="ECO:0000313" key="9">
    <source>
        <dbReference type="Proteomes" id="UP000249130"/>
    </source>
</evidence>
<dbReference type="GO" id="GO:0006310">
    <property type="term" value="P:DNA recombination"/>
    <property type="evidence" value="ECO:0007669"/>
    <property type="project" value="UniProtKB-KW"/>
</dbReference>
<dbReference type="PROSITE" id="PS51898">
    <property type="entry name" value="TYR_RECOMBINASE"/>
    <property type="match status" value="1"/>
</dbReference>
<evidence type="ECO:0000256" key="4">
    <source>
        <dbReference type="ARBA" id="ARBA00023172"/>
    </source>
</evidence>
<feature type="domain" description="Tyr recombinase" evidence="6">
    <location>
        <begin position="198"/>
        <end position="375"/>
    </location>
</feature>
<dbReference type="Pfam" id="PF13356">
    <property type="entry name" value="Arm-DNA-bind_3"/>
    <property type="match status" value="1"/>
</dbReference>
<dbReference type="PROSITE" id="PS51900">
    <property type="entry name" value="CB"/>
    <property type="match status" value="1"/>
</dbReference>
<comment type="similarity">
    <text evidence="1">Belongs to the 'phage' integrase family.</text>
</comment>
<dbReference type="OrthoDB" id="7615137at2"/>
<dbReference type="PANTHER" id="PTHR30629">
    <property type="entry name" value="PROPHAGE INTEGRASE"/>
    <property type="match status" value="1"/>
</dbReference>
<evidence type="ECO:0000256" key="3">
    <source>
        <dbReference type="ARBA" id="ARBA00023125"/>
    </source>
</evidence>
<dbReference type="Pfam" id="PF00589">
    <property type="entry name" value="Phage_integrase"/>
    <property type="match status" value="1"/>
</dbReference>
<keyword evidence="9" id="KW-1185">Reference proteome</keyword>